<gene>
    <name evidence="1" type="ORF">T11_3624</name>
</gene>
<proteinExistence type="predicted"/>
<organism evidence="1 2">
    <name type="scientific">Trichinella zimbabwensis</name>
    <dbReference type="NCBI Taxonomy" id="268475"/>
    <lineage>
        <taxon>Eukaryota</taxon>
        <taxon>Metazoa</taxon>
        <taxon>Ecdysozoa</taxon>
        <taxon>Nematoda</taxon>
        <taxon>Enoplea</taxon>
        <taxon>Dorylaimia</taxon>
        <taxon>Trichinellida</taxon>
        <taxon>Trichinellidae</taxon>
        <taxon>Trichinella</taxon>
    </lineage>
</organism>
<reference evidence="1 2" key="1">
    <citation type="submission" date="2015-01" db="EMBL/GenBank/DDBJ databases">
        <title>Evolution of Trichinella species and genotypes.</title>
        <authorList>
            <person name="Korhonen P.K."/>
            <person name="Edoardo P."/>
            <person name="Giuseppe L.R."/>
            <person name="Gasser R.B."/>
        </authorList>
    </citation>
    <scope>NUCLEOTIDE SEQUENCE [LARGE SCALE GENOMIC DNA]</scope>
    <source>
        <strain evidence="1">ISS1029</strain>
    </source>
</reference>
<keyword evidence="2" id="KW-1185">Reference proteome</keyword>
<sequence length="47" mass="5096">MSGYVLAHGMGFKLVRVSFVHSLSLCSIFAPAFPVDRTNFGSKYVAS</sequence>
<dbReference type="Proteomes" id="UP000055024">
    <property type="component" value="Unassembled WGS sequence"/>
</dbReference>
<evidence type="ECO:0000313" key="2">
    <source>
        <dbReference type="Proteomes" id="UP000055024"/>
    </source>
</evidence>
<evidence type="ECO:0000313" key="1">
    <source>
        <dbReference type="EMBL" id="KRY63867.1"/>
    </source>
</evidence>
<protein>
    <submittedName>
        <fullName evidence="1">Uncharacterized protein</fullName>
    </submittedName>
</protein>
<dbReference type="EMBL" id="JYDP01008212">
    <property type="protein sequence ID" value="KRY63867.1"/>
    <property type="molecule type" value="Genomic_DNA"/>
</dbReference>
<dbReference type="AlphaFoldDB" id="A0A0V1DR29"/>
<accession>A0A0V1DR29</accession>
<comment type="caution">
    <text evidence="1">The sequence shown here is derived from an EMBL/GenBank/DDBJ whole genome shotgun (WGS) entry which is preliminary data.</text>
</comment>
<name>A0A0V1DR29_9BILA</name>